<reference evidence="1" key="1">
    <citation type="submission" date="2024-02" db="EMBL/GenBank/DDBJ databases">
        <title>Metagenome Assembled Genome of Zalaria obscura JY119.</title>
        <authorList>
            <person name="Vighnesh L."/>
            <person name="Jagadeeshwari U."/>
            <person name="Venkata Ramana C."/>
            <person name="Sasikala C."/>
        </authorList>
    </citation>
    <scope>NUCLEOTIDE SEQUENCE</scope>
    <source>
        <strain evidence="1">JY119</strain>
    </source>
</reference>
<evidence type="ECO:0000313" key="2">
    <source>
        <dbReference type="Proteomes" id="UP001320706"/>
    </source>
</evidence>
<gene>
    <name evidence="1" type="ORF">M8818_000854</name>
</gene>
<dbReference type="Proteomes" id="UP001320706">
    <property type="component" value="Unassembled WGS sequence"/>
</dbReference>
<protein>
    <submittedName>
        <fullName evidence="1">Uncharacterized protein</fullName>
    </submittedName>
</protein>
<name>A0ACC3SQ51_9PEZI</name>
<accession>A0ACC3SQ51</accession>
<sequence>MASLRGMGNEAQWSPLVGSPSANRTPSHDDGNGAEGYFDLGRPKDGDSRDSSPARSGRESLSITIPPVQSITDTAFAALQYLPVPMMVLSSMKTVVLANEAMGRLLGIDLNQPLEDSTPLGPPLGQMQGNQTQSATDILFGATLGTLGLDLLQSGNVVWIPWDDFLTSVVNDAEKARAAELETATPLADGGDVTPTPTGQNANATRMSGVAPLTQANLSRTTVHDVTVDVVLSTNRNSRNGLPKTTISEERTSTGSRYEVGGHIQATMIISIWYLEDTQYFTLTFTSAAETTLGSKSGAQGGQRVNSRSVTRTQTGFGSSLGSGSSSNSSGRRPGSISPYLQPSSFPPRGPPIKSNLSAGPTMFSKTNKLKDALINSMKMPVYAMWKDESFGIPNRAALELIHTDVDGAVDPSDQRDFLKQYQLWNADFTKRLELEDYPIMRLMREQKDYQNLRTGTYNTATQEKLLYDVDGLTIRDDHTGEFLGGVVIFKDVTGYANTIIAQQAENERQFENLTNMIPQMIWTTTPEGLHTYYSKRWYEYTGLTEEESLGEGWKNPFHADDMLLTKERWHESLTTGNEYITEYRCQSKEGEWRWMLGRAVPMRDDDGKIVKWFGTCTDIHELVEAREAAKQTREQLLQVIEHAKITLWAVDRDRQLVLHEGANFWTPTNNEMFGDQLQTAEREFWDVPLNDILTGVKTDETVEVQLPGNGRWLRTRFFPLHRQQRTAGIEGDLIVDGVVGVSMDVTELRRREEELRERDRENGRLLAQSEAAKEASRMKSQFLANMSHEIRTPIAGVIGMSELLLDDTDSTLTSEQRECTENIQRSANGLLTVINDILDFSKVESGRLDIEEVQFDLSIVVRDVNKMLRFAAERKGLKYIDDIQELERLRVLGDPGRLRQILTNLLTNSIKFTSEGFVKMQVKVLKETADVVQVQFTVEDTGIGIEEEVRKKLFQPFSQADSSTARRFGGTGLGLTISKNLVELMHGDISLDSQLGHGTKATFWIPFSKAAYREGDAESAVLLDMPPIPDRLQSDYSISEFSGTGTPTSPTRLGPQRANSGSSQADRVSEMSDEDRLKTHVLVVEDNPINQQIAIKTIKKLKFSVDAVWNGQEALDYLLAAEKDSTHPKPDVILMDVQMPVMDGYKATHTIRNASPFSENRRIQDTPIVAMTASAIQGDREKCQNAGMNDYLAKPVKGKLLERMLVKWALESKRKRAQSANSRTASPLERAATRLKEAQTDSASTTSPASAGSTPANGPVAGAGGDNSEMEGSHAGALANELNRIDYANKTALARSVESADESHLRHLRNEERAMQLRDEQLLESGEDPRDRLGRGVSEDSMRSDGGLGAPAEAQQLTKENMEKLAEGGVGRLMVEEAERDDSSSVAVAVDDGSVRPKSSTPNLLVDDVGSR</sequence>
<proteinExistence type="predicted"/>
<evidence type="ECO:0000313" key="1">
    <source>
        <dbReference type="EMBL" id="KAK8219880.1"/>
    </source>
</evidence>
<dbReference type="EMBL" id="JAMKPW020000003">
    <property type="protein sequence ID" value="KAK8219880.1"/>
    <property type="molecule type" value="Genomic_DNA"/>
</dbReference>
<comment type="caution">
    <text evidence="1">The sequence shown here is derived from an EMBL/GenBank/DDBJ whole genome shotgun (WGS) entry which is preliminary data.</text>
</comment>
<keyword evidence="2" id="KW-1185">Reference proteome</keyword>
<organism evidence="1 2">
    <name type="scientific">Zalaria obscura</name>
    <dbReference type="NCBI Taxonomy" id="2024903"/>
    <lineage>
        <taxon>Eukaryota</taxon>
        <taxon>Fungi</taxon>
        <taxon>Dikarya</taxon>
        <taxon>Ascomycota</taxon>
        <taxon>Pezizomycotina</taxon>
        <taxon>Dothideomycetes</taxon>
        <taxon>Dothideomycetidae</taxon>
        <taxon>Dothideales</taxon>
        <taxon>Zalariaceae</taxon>
        <taxon>Zalaria</taxon>
    </lineage>
</organism>